<comment type="function">
    <text evidence="13">Required for the formation of a threonylcarbamoyl group on adenosine at position 37 (t(6)A37) in mitochondrial tRNAs that read codons beginning with adenine. Probably involved in the transfer of the threonylcarbamoyl moiety of threonylcarbamoyl-AMP (TC-AMP) to the N6 group of A37. Involved in mitochondrial genome maintenance.</text>
</comment>
<dbReference type="NCBIfam" id="TIGR00329">
    <property type="entry name" value="gcp_kae1"/>
    <property type="match status" value="1"/>
</dbReference>
<comment type="catalytic activity">
    <reaction evidence="12 13">
        <text>L-threonylcarbamoyladenylate + adenosine(37) in tRNA = N(6)-L-threonylcarbamoyladenosine(37) in tRNA + AMP + H(+)</text>
        <dbReference type="Rhea" id="RHEA:37059"/>
        <dbReference type="Rhea" id="RHEA-COMP:10162"/>
        <dbReference type="Rhea" id="RHEA-COMP:10163"/>
        <dbReference type="ChEBI" id="CHEBI:15378"/>
        <dbReference type="ChEBI" id="CHEBI:73682"/>
        <dbReference type="ChEBI" id="CHEBI:74411"/>
        <dbReference type="ChEBI" id="CHEBI:74418"/>
        <dbReference type="ChEBI" id="CHEBI:456215"/>
        <dbReference type="EC" id="2.3.1.234"/>
    </reaction>
</comment>
<feature type="compositionally biased region" description="Low complexity" evidence="15">
    <location>
        <begin position="441"/>
        <end position="465"/>
    </location>
</feature>
<dbReference type="Pfam" id="PF00735">
    <property type="entry name" value="Septin"/>
    <property type="match status" value="1"/>
</dbReference>
<evidence type="ECO:0000256" key="6">
    <source>
        <dbReference type="ARBA" id="ARBA00022723"/>
    </source>
</evidence>
<evidence type="ECO:0000313" key="17">
    <source>
        <dbReference type="Proteomes" id="UP000095280"/>
    </source>
</evidence>
<evidence type="ECO:0000256" key="2">
    <source>
        <dbReference type="ARBA" id="ARBA00012156"/>
    </source>
</evidence>
<dbReference type="EC" id="2.3.1.234" evidence="2"/>
<evidence type="ECO:0000313" key="18">
    <source>
        <dbReference type="WBParaSite" id="maker-uti_cns_0001745-snap-gene-0.10-mRNA-1"/>
    </source>
</evidence>
<evidence type="ECO:0000256" key="15">
    <source>
        <dbReference type="SAM" id="MobiDB-lite"/>
    </source>
</evidence>
<feature type="region of interest" description="Disordered" evidence="15">
    <location>
        <begin position="432"/>
        <end position="465"/>
    </location>
</feature>
<comment type="cofactor">
    <cofactor evidence="13">
        <name>a divalent metal cation</name>
        <dbReference type="ChEBI" id="CHEBI:60240"/>
    </cofactor>
    <text evidence="13">Binds 1 divalent metal cation per subunit.</text>
</comment>
<sequence>FALAPLKALQWTSGFAVIGNRGSRRLCSIGTILGIETSCDDTGVAMVTTDGRILAETVYGQTTTHLATGGIVPATAAQLHAANINPAISQVLHETGVAMETVDAVAVTNCPGMAPCLKVGLVHAKRLARRFNKPLIPVHHMRAHALTACLTDGVQLPFLALLLSGGHSLLAVAREVDDFYLVGRGLDQSPGDTLDKCARYLRLSELPGLGDLPGGRAVEIVASQGGDSRAWPLSGSSTRFNKSDCNFSFSGLQSAFRQLANRVLLGDPMQLSEPLQHNHLVRQHYPHLCASLQYALCRMVATRTARAVKFARRTELLPESFPIVVSGGVAANSAVRSSLQSLAKFYDLPSAVFPPARLCTDNGVMIAWAGAQLWRRRLHCVMPRDFASVDLEARCPIGEDLTGLVANWHIPVDSYQKYSQFFSVSFKKMDSGTPDAPPSPTLSSSTSSSSQSNGAAASADSTGSDNSRVQLGFANLPDQMHRKAVKKGFNFTLMVVGESGLGKSTLINSLFQQDLYKDRELGSVTERINKTTEIEKRYIELDEKGVKLRLTVVDTPGFNDCINCQECWRPIEDYIDNTFEQYFKDECGLNRKNIIDHRVHCCLYFISPYGHGLRPIDVEFMRRLHGKVNIVPIIAKSDTLTSTEVRELKERVMGDLERHKIQIYRMPETDSDDDEETRVQESEIRACIPFAAIGSNCVVESGETGRRVRGRQYPWGVVEVENPRHCDFTKLRIFLLGTHMQDLKDITKELHYENYRAKYITERMTKRKGPREEMETRKSKNTSDAQFEALVDTEGLLKEKEDEIRRMQQLLQHLQSNKSSQGGSADGSGPPTSSAAAAVTSANSAGGAAAVSTTAATSSGGPTGNSSGGTAGTAVGGAGATNGQEAA</sequence>
<evidence type="ECO:0000256" key="11">
    <source>
        <dbReference type="ARBA" id="ARBA00023315"/>
    </source>
</evidence>
<keyword evidence="13" id="KW-0496">Mitochondrion</keyword>
<evidence type="ECO:0000256" key="7">
    <source>
        <dbReference type="ARBA" id="ARBA00022741"/>
    </source>
</evidence>
<dbReference type="PANTHER" id="PTHR18884">
    <property type="entry name" value="SEPTIN"/>
    <property type="match status" value="1"/>
</dbReference>
<dbReference type="GO" id="GO:0061711">
    <property type="term" value="F:tRNA N(6)-L-threonylcarbamoyladenine synthase activity"/>
    <property type="evidence" value="ECO:0007669"/>
    <property type="project" value="UniProtKB-EC"/>
</dbReference>
<keyword evidence="17" id="KW-1185">Reference proteome</keyword>
<dbReference type="Gene3D" id="3.40.50.300">
    <property type="entry name" value="P-loop containing nucleotide triphosphate hydrolases"/>
    <property type="match status" value="1"/>
</dbReference>
<comment type="similarity">
    <text evidence="13">Belongs to the KAE1 / TsaD family.</text>
</comment>
<dbReference type="InterPro" id="IPR022450">
    <property type="entry name" value="TsaD"/>
</dbReference>
<dbReference type="FunFam" id="3.40.50.300:FF:000162">
    <property type="entry name" value="septin-7 isoform X1"/>
    <property type="match status" value="1"/>
</dbReference>
<evidence type="ECO:0000256" key="1">
    <source>
        <dbReference type="ARBA" id="ARBA00004626"/>
    </source>
</evidence>
<dbReference type="InterPro" id="IPR016491">
    <property type="entry name" value="Septin"/>
</dbReference>
<evidence type="ECO:0000256" key="5">
    <source>
        <dbReference type="ARBA" id="ARBA00022694"/>
    </source>
</evidence>
<proteinExistence type="inferred from homology"/>
<comment type="subunit">
    <text evidence="13">Homodimer.</text>
</comment>
<dbReference type="WBParaSite" id="maker-uti_cns_0001745-snap-gene-0.10-mRNA-1">
    <property type="protein sequence ID" value="maker-uti_cns_0001745-snap-gene-0.10-mRNA-1"/>
    <property type="gene ID" value="maker-uti_cns_0001745-snap-gene-0.10"/>
</dbReference>
<evidence type="ECO:0000256" key="4">
    <source>
        <dbReference type="ARBA" id="ARBA00022679"/>
    </source>
</evidence>
<dbReference type="HAMAP" id="MF_01445">
    <property type="entry name" value="TsaD"/>
    <property type="match status" value="1"/>
</dbReference>
<dbReference type="GO" id="GO:0032154">
    <property type="term" value="C:cleavage furrow"/>
    <property type="evidence" value="ECO:0007669"/>
    <property type="project" value="UniProtKB-SubCell"/>
</dbReference>
<dbReference type="CDD" id="cd01850">
    <property type="entry name" value="CDC_Septin"/>
    <property type="match status" value="1"/>
</dbReference>
<organism evidence="17 18">
    <name type="scientific">Macrostomum lignano</name>
    <dbReference type="NCBI Taxonomy" id="282301"/>
    <lineage>
        <taxon>Eukaryota</taxon>
        <taxon>Metazoa</taxon>
        <taxon>Spiralia</taxon>
        <taxon>Lophotrochozoa</taxon>
        <taxon>Platyhelminthes</taxon>
        <taxon>Rhabditophora</taxon>
        <taxon>Macrostomorpha</taxon>
        <taxon>Macrostomida</taxon>
        <taxon>Macrostomidae</taxon>
        <taxon>Macrostomum</taxon>
    </lineage>
</organism>
<evidence type="ECO:0000256" key="3">
    <source>
        <dbReference type="ARBA" id="ARBA00022618"/>
    </source>
</evidence>
<keyword evidence="3" id="KW-0132">Cell division</keyword>
<keyword evidence="5 13" id="KW-0819">tRNA processing</keyword>
<keyword evidence="8" id="KW-0175">Coiled coil</keyword>
<evidence type="ECO:0000256" key="9">
    <source>
        <dbReference type="ARBA" id="ARBA00023134"/>
    </source>
</evidence>
<evidence type="ECO:0000256" key="12">
    <source>
        <dbReference type="ARBA" id="ARBA00048117"/>
    </source>
</evidence>
<dbReference type="InterPro" id="IPR017861">
    <property type="entry name" value="KAE1/TsaD"/>
</dbReference>
<dbReference type="InterPro" id="IPR000905">
    <property type="entry name" value="Gcp-like_dom"/>
</dbReference>
<feature type="region of interest" description="Disordered" evidence="15">
    <location>
        <begin position="763"/>
        <end position="787"/>
    </location>
</feature>
<dbReference type="SUPFAM" id="SSF53067">
    <property type="entry name" value="Actin-like ATPase domain"/>
    <property type="match status" value="1"/>
</dbReference>
<evidence type="ECO:0000256" key="14">
    <source>
        <dbReference type="RuleBase" id="RU004560"/>
    </source>
</evidence>
<keyword evidence="6 13" id="KW-0479">Metal-binding</keyword>
<evidence type="ECO:0000256" key="13">
    <source>
        <dbReference type="HAMAP-Rule" id="MF_03179"/>
    </source>
</evidence>
<evidence type="ECO:0000256" key="10">
    <source>
        <dbReference type="ARBA" id="ARBA00023306"/>
    </source>
</evidence>
<accession>A0A1I8GEE4</accession>
<dbReference type="GO" id="GO:0005739">
    <property type="term" value="C:mitochondrion"/>
    <property type="evidence" value="ECO:0007669"/>
    <property type="project" value="UniProtKB-SubCell"/>
</dbReference>
<dbReference type="PROSITE" id="PS51719">
    <property type="entry name" value="G_SEPTIN"/>
    <property type="match status" value="1"/>
</dbReference>
<dbReference type="Gene3D" id="3.30.420.40">
    <property type="match status" value="2"/>
</dbReference>
<keyword evidence="4 13" id="KW-0808">Transferase</keyword>
<evidence type="ECO:0000256" key="8">
    <source>
        <dbReference type="ARBA" id="ARBA00023054"/>
    </source>
</evidence>
<feature type="region of interest" description="Disordered" evidence="15">
    <location>
        <begin position="814"/>
        <end position="887"/>
    </location>
</feature>
<feature type="domain" description="Septin-type G" evidence="16">
    <location>
        <begin position="487"/>
        <end position="762"/>
    </location>
</feature>
<keyword evidence="9 14" id="KW-0342">GTP-binding</keyword>
<dbReference type="CDD" id="cd24134">
    <property type="entry name" value="ASKHA_NBD_OSGEPL1_QRI7_euk"/>
    <property type="match status" value="1"/>
</dbReference>
<dbReference type="GO" id="GO:0046872">
    <property type="term" value="F:metal ion binding"/>
    <property type="evidence" value="ECO:0007669"/>
    <property type="project" value="UniProtKB-KW"/>
</dbReference>
<keyword evidence="10" id="KW-0131">Cell cycle</keyword>
<feature type="compositionally biased region" description="Basic and acidic residues" evidence="15">
    <location>
        <begin position="763"/>
        <end position="778"/>
    </location>
</feature>
<feature type="compositionally biased region" description="Low complexity" evidence="15">
    <location>
        <begin position="827"/>
        <end position="860"/>
    </location>
</feature>
<dbReference type="GO" id="GO:0051301">
    <property type="term" value="P:cell division"/>
    <property type="evidence" value="ECO:0007669"/>
    <property type="project" value="UniProtKB-KW"/>
</dbReference>
<dbReference type="SUPFAM" id="SSF52540">
    <property type="entry name" value="P-loop containing nucleoside triphosphate hydrolases"/>
    <property type="match status" value="1"/>
</dbReference>
<evidence type="ECO:0000259" key="16">
    <source>
        <dbReference type="PROSITE" id="PS51719"/>
    </source>
</evidence>
<feature type="compositionally biased region" description="Gly residues" evidence="15">
    <location>
        <begin position="861"/>
        <end position="880"/>
    </location>
</feature>
<comment type="subcellular location">
    <subcellularLocation>
        <location evidence="1">Cleavage furrow</location>
    </subcellularLocation>
    <subcellularLocation>
        <location evidence="13">Mitochondrion</location>
    </subcellularLocation>
</comment>
<dbReference type="PRINTS" id="PR00789">
    <property type="entry name" value="OSIALOPTASE"/>
</dbReference>
<dbReference type="GO" id="GO:0005525">
    <property type="term" value="F:GTP binding"/>
    <property type="evidence" value="ECO:0007669"/>
    <property type="project" value="UniProtKB-KW"/>
</dbReference>
<dbReference type="InterPro" id="IPR027417">
    <property type="entry name" value="P-loop_NTPase"/>
</dbReference>
<dbReference type="GO" id="GO:0002949">
    <property type="term" value="P:tRNA threonylcarbamoyladenosine modification"/>
    <property type="evidence" value="ECO:0007669"/>
    <property type="project" value="UniProtKB-UniRule"/>
</dbReference>
<keyword evidence="7 14" id="KW-0547">Nucleotide-binding</keyword>
<dbReference type="Proteomes" id="UP000095280">
    <property type="component" value="Unplaced"/>
</dbReference>
<keyword evidence="11 13" id="KW-0012">Acyltransferase</keyword>
<name>A0A1I8GEE4_9PLAT</name>
<protein>
    <recommendedName>
        <fullName evidence="2">N(6)-L-threonylcarbamoyladenine synthase</fullName>
        <ecNumber evidence="2">2.3.1.234</ecNumber>
    </recommendedName>
</protein>
<dbReference type="InterPro" id="IPR043129">
    <property type="entry name" value="ATPase_NBD"/>
</dbReference>
<comment type="similarity">
    <text evidence="14">Belongs to the TRAFAC class TrmE-Era-EngA-EngB-Septin-like GTPase superfamily. Septin GTPase family.</text>
</comment>
<reference evidence="18" key="1">
    <citation type="submission" date="2016-11" db="UniProtKB">
        <authorList>
            <consortium name="WormBaseParasite"/>
        </authorList>
    </citation>
    <scope>IDENTIFICATION</scope>
</reference>
<dbReference type="InterPro" id="IPR030379">
    <property type="entry name" value="G_SEPTIN_dom"/>
</dbReference>
<dbReference type="AlphaFoldDB" id="A0A1I8GEE4"/>
<dbReference type="Pfam" id="PF00814">
    <property type="entry name" value="TsaD"/>
    <property type="match status" value="1"/>
</dbReference>
<dbReference type="GO" id="GO:0005856">
    <property type="term" value="C:cytoskeleton"/>
    <property type="evidence" value="ECO:0007669"/>
    <property type="project" value="UniProtKB-ARBA"/>
</dbReference>